<dbReference type="Gene3D" id="3.90.550.10">
    <property type="entry name" value="Spore Coat Polysaccharide Biosynthesis Protein SpsA, Chain A"/>
    <property type="match status" value="1"/>
</dbReference>
<dbReference type="AlphaFoldDB" id="A0A1G2K4I8"/>
<name>A0A1G2K4I8_9BACT</name>
<dbReference type="Proteomes" id="UP000177152">
    <property type="component" value="Unassembled WGS sequence"/>
</dbReference>
<dbReference type="PANTHER" id="PTHR10859:SF91">
    <property type="entry name" value="DOLICHYL-PHOSPHATE BETA-GLUCOSYLTRANSFERASE"/>
    <property type="match status" value="1"/>
</dbReference>
<dbReference type="Pfam" id="PF00535">
    <property type="entry name" value="Glycos_transf_2"/>
    <property type="match status" value="1"/>
</dbReference>
<protein>
    <recommendedName>
        <fullName evidence="1">Glycosyltransferase 2-like domain-containing protein</fullName>
    </recommendedName>
</protein>
<sequence length="243" mass="26965">MYISWIIPVRNGENILAKSVSEVESYLKSKNFSGGYEILIMADTRSNDKTIEVSNGLAKTNPAVRVFAGETGGKGGAVKRGMLEAKGDIRLFSDADNATSPEHFDKMMPFFAGGCDVVISSRNSKDAEGAYQEVPESLVRRFAGKAGNMIIQLFAVWGIWDTQNGFKACTARAAKEIFSRSLMLGFSFDIEMLAIARHLNYTIGIIPVVWKHVEESTVTLKAYIQVFVDVFKIRWNLIINAYK</sequence>
<dbReference type="GO" id="GO:0006487">
    <property type="term" value="P:protein N-linked glycosylation"/>
    <property type="evidence" value="ECO:0007669"/>
    <property type="project" value="TreeGrafter"/>
</dbReference>
<reference evidence="2 3" key="1">
    <citation type="journal article" date="2016" name="Nat. Commun.">
        <title>Thousands of microbial genomes shed light on interconnected biogeochemical processes in an aquifer system.</title>
        <authorList>
            <person name="Anantharaman K."/>
            <person name="Brown C.T."/>
            <person name="Hug L.A."/>
            <person name="Sharon I."/>
            <person name="Castelle C.J."/>
            <person name="Probst A.J."/>
            <person name="Thomas B.C."/>
            <person name="Singh A."/>
            <person name="Wilkins M.J."/>
            <person name="Karaoz U."/>
            <person name="Brodie E.L."/>
            <person name="Williams K.H."/>
            <person name="Hubbard S.S."/>
            <person name="Banfield J.F."/>
        </authorList>
    </citation>
    <scope>NUCLEOTIDE SEQUENCE [LARGE SCALE GENOMIC DNA]</scope>
</reference>
<gene>
    <name evidence="2" type="ORF">A2633_01960</name>
</gene>
<comment type="caution">
    <text evidence="2">The sequence shown here is derived from an EMBL/GenBank/DDBJ whole genome shotgun (WGS) entry which is preliminary data.</text>
</comment>
<proteinExistence type="predicted"/>
<dbReference type="PANTHER" id="PTHR10859">
    <property type="entry name" value="GLYCOSYL TRANSFERASE"/>
    <property type="match status" value="1"/>
</dbReference>
<dbReference type="InterPro" id="IPR029044">
    <property type="entry name" value="Nucleotide-diphossugar_trans"/>
</dbReference>
<feature type="domain" description="Glycosyltransferase 2-like" evidence="1">
    <location>
        <begin position="4"/>
        <end position="137"/>
    </location>
</feature>
<evidence type="ECO:0000313" key="2">
    <source>
        <dbReference type="EMBL" id="OGZ94349.1"/>
    </source>
</evidence>
<accession>A0A1G2K4I8</accession>
<dbReference type="SUPFAM" id="SSF53448">
    <property type="entry name" value="Nucleotide-diphospho-sugar transferases"/>
    <property type="match status" value="1"/>
</dbReference>
<evidence type="ECO:0000259" key="1">
    <source>
        <dbReference type="Pfam" id="PF00535"/>
    </source>
</evidence>
<evidence type="ECO:0000313" key="3">
    <source>
        <dbReference type="Proteomes" id="UP000177152"/>
    </source>
</evidence>
<dbReference type="EMBL" id="MHQC01000037">
    <property type="protein sequence ID" value="OGZ94349.1"/>
    <property type="molecule type" value="Genomic_DNA"/>
</dbReference>
<dbReference type="InterPro" id="IPR001173">
    <property type="entry name" value="Glyco_trans_2-like"/>
</dbReference>
<organism evidence="2 3">
    <name type="scientific">Candidatus Sungbacteria bacterium RIFCSPHIGHO2_01_FULL_47_32</name>
    <dbReference type="NCBI Taxonomy" id="1802264"/>
    <lineage>
        <taxon>Bacteria</taxon>
        <taxon>Candidatus Sungiibacteriota</taxon>
    </lineage>
</organism>